<sequence length="1064" mass="123131">MGRSLNGALTVGGGFLIQFILGTLYLWGNINVYVRSYFCYTGNYGNVPDEYSCQDCTLSNPTVNIVFPLVFSSLNIMIPFGVPLGNKIGYRNYCLIAALVLPGGIFFSSFMTDFTLFALLYGILFGLAGGLTYMIPFTLSHKFFPNNKGICSGIISSGFGLGSLTFSLFMYQIINPDNQDFVNSCAPKSVAENLPQALRWASLCYFICMTIGAFLLQVPNKLDLLEIKQIEDLTKKQALEQQKIQQQGNKKQKVDLGECPSVKIGLKQPILYLGLLHVITLAGLGIMLASNYKPYGLQFEEIKSDNFLTWAGNIGQIINSLSRFFWGMMMDYLPFKVIAILMGSIQLIVAGLISLTTGSKFLYILVVMFSFFAYGGLYPVFPTLSSNLFGRKVGLVIVGVMFQGFGLASWIEFFIVEYFVDGPDEASQYNQVFHYYMKQMNNHNNGEQKKDDNKFFILYIIYGDLQQKIKLPATFKAKQLINKAKDLFNKKTGTNFEGKELELVNKKDNKVLDTSLSIEKQSINNDKLILQVKNSNHQNHSHFEKKDIIIRNQNQGGNQINNQNKLVQQKNDENDLMNLFKKQMKIQNNMNKQVLDIQHEKMKSNIVEVYMMSLNNLKCYKGNYTGIIHNKIAYNDTYFDTTQLSCRYIANRNTVALTFLKGKKHFIGRKTFIYQFKQFLVDLPFEYTFNQLIYFLIINVLNKKIDFAHSINLEFQHLMFYKVTQNKYYEEIVRFDQLLLDNPNDSLEKHCDLNSSINLLVFPIINQIELQIKKLSLKNFIKVVQDNQNENNILQANKECNKNQAAKSENLKIHQKQMLFKGESQIIKEESPKYILKFKKCENVNKFTEQLVQQQTLFQARCNPKDQPILVLIKSVFPNNRTQNGNKQNTQQHSLGKLQYTSYRIVSNQLIIQDVLNRINYEQKSDKQFQQQHAIYIEKQYKFEMLNDYKLKQKFSDLINDKPYVTLVSQFLIIHLKTDYSQLRQFIAQNMYEKMFQKEDIELYMNNKIEVKFDLKVIADCDFTLSFTIKPKKYEEFNNTIKQAYIKHISEYEQGKKSQMNNKN</sequence>
<dbReference type="Proteomes" id="UP000054937">
    <property type="component" value="Unassembled WGS sequence"/>
</dbReference>
<keyword evidence="3 6" id="KW-0812">Transmembrane</keyword>
<keyword evidence="8" id="KW-1185">Reference proteome</keyword>
<reference evidence="7 8" key="1">
    <citation type="journal article" date="2015" name="Sci. Rep.">
        <title>Genome of the facultative scuticociliatosis pathogen Pseudocohnilembus persalinus provides insight into its virulence through horizontal gene transfer.</title>
        <authorList>
            <person name="Xiong J."/>
            <person name="Wang G."/>
            <person name="Cheng J."/>
            <person name="Tian M."/>
            <person name="Pan X."/>
            <person name="Warren A."/>
            <person name="Jiang C."/>
            <person name="Yuan D."/>
            <person name="Miao W."/>
        </authorList>
    </citation>
    <scope>NUCLEOTIDE SEQUENCE [LARGE SCALE GENOMIC DNA]</scope>
    <source>
        <strain evidence="7">36N120E</strain>
    </source>
</reference>
<feature type="transmembrane region" description="Helical" evidence="6">
    <location>
        <begin position="307"/>
        <end position="326"/>
    </location>
</feature>
<dbReference type="InterPro" id="IPR011701">
    <property type="entry name" value="MFS"/>
</dbReference>
<dbReference type="SUPFAM" id="SSF103473">
    <property type="entry name" value="MFS general substrate transporter"/>
    <property type="match status" value="1"/>
</dbReference>
<dbReference type="AlphaFoldDB" id="A0A0V0R3X1"/>
<dbReference type="PANTHER" id="PTHR43385">
    <property type="entry name" value="RIBOFLAVIN TRANSPORTER RIBJ"/>
    <property type="match status" value="1"/>
</dbReference>
<keyword evidence="4 6" id="KW-1133">Transmembrane helix</keyword>
<feature type="transmembrane region" description="Helical" evidence="6">
    <location>
        <begin position="149"/>
        <end position="174"/>
    </location>
</feature>
<proteinExistence type="predicted"/>
<keyword evidence="2" id="KW-0813">Transport</keyword>
<evidence type="ECO:0000256" key="6">
    <source>
        <dbReference type="SAM" id="Phobius"/>
    </source>
</evidence>
<feature type="transmembrane region" description="Helical" evidence="6">
    <location>
        <begin position="361"/>
        <end position="381"/>
    </location>
</feature>
<dbReference type="OrthoDB" id="289951at2759"/>
<comment type="subcellular location">
    <subcellularLocation>
        <location evidence="1">Membrane</location>
        <topology evidence="1">Multi-pass membrane protein</topology>
    </subcellularLocation>
</comment>
<feature type="transmembrane region" description="Helical" evidence="6">
    <location>
        <begin position="333"/>
        <end position="355"/>
    </location>
</feature>
<evidence type="ECO:0000256" key="2">
    <source>
        <dbReference type="ARBA" id="ARBA00022448"/>
    </source>
</evidence>
<feature type="transmembrane region" description="Helical" evidence="6">
    <location>
        <begin position="7"/>
        <end position="27"/>
    </location>
</feature>
<feature type="transmembrane region" description="Helical" evidence="6">
    <location>
        <begin position="270"/>
        <end position="292"/>
    </location>
</feature>
<dbReference type="GO" id="GO:0016020">
    <property type="term" value="C:membrane"/>
    <property type="evidence" value="ECO:0007669"/>
    <property type="project" value="UniProtKB-SubCell"/>
</dbReference>
<dbReference type="InParanoid" id="A0A0V0R3X1"/>
<feature type="transmembrane region" description="Helical" evidence="6">
    <location>
        <begin position="92"/>
        <end position="110"/>
    </location>
</feature>
<evidence type="ECO:0000256" key="4">
    <source>
        <dbReference type="ARBA" id="ARBA00022989"/>
    </source>
</evidence>
<feature type="transmembrane region" description="Helical" evidence="6">
    <location>
        <begin position="197"/>
        <end position="218"/>
    </location>
</feature>
<feature type="transmembrane region" description="Helical" evidence="6">
    <location>
        <begin position="393"/>
        <end position="411"/>
    </location>
</feature>
<dbReference type="InterPro" id="IPR036259">
    <property type="entry name" value="MFS_trans_sf"/>
</dbReference>
<gene>
    <name evidence="7" type="ORF">PPERSA_05859</name>
</gene>
<comment type="caution">
    <text evidence="7">The sequence shown here is derived from an EMBL/GenBank/DDBJ whole genome shotgun (WGS) entry which is preliminary data.</text>
</comment>
<protein>
    <submittedName>
        <fullName evidence="7">Major facilitator superfamily domain, general substrate transporter</fullName>
    </submittedName>
</protein>
<evidence type="ECO:0000256" key="1">
    <source>
        <dbReference type="ARBA" id="ARBA00004141"/>
    </source>
</evidence>
<dbReference type="GO" id="GO:0022857">
    <property type="term" value="F:transmembrane transporter activity"/>
    <property type="evidence" value="ECO:0007669"/>
    <property type="project" value="InterPro"/>
</dbReference>
<dbReference type="Gene3D" id="1.20.1250.20">
    <property type="entry name" value="MFS general substrate transporter like domains"/>
    <property type="match status" value="1"/>
</dbReference>
<organism evidence="7 8">
    <name type="scientific">Pseudocohnilembus persalinus</name>
    <name type="common">Ciliate</name>
    <dbReference type="NCBI Taxonomy" id="266149"/>
    <lineage>
        <taxon>Eukaryota</taxon>
        <taxon>Sar</taxon>
        <taxon>Alveolata</taxon>
        <taxon>Ciliophora</taxon>
        <taxon>Intramacronucleata</taxon>
        <taxon>Oligohymenophorea</taxon>
        <taxon>Scuticociliatia</taxon>
        <taxon>Philasterida</taxon>
        <taxon>Pseudocohnilembidae</taxon>
        <taxon>Pseudocohnilembus</taxon>
    </lineage>
</organism>
<feature type="transmembrane region" description="Helical" evidence="6">
    <location>
        <begin position="65"/>
        <end position="85"/>
    </location>
</feature>
<feature type="transmembrane region" description="Helical" evidence="6">
    <location>
        <begin position="116"/>
        <end position="137"/>
    </location>
</feature>
<dbReference type="Pfam" id="PF07690">
    <property type="entry name" value="MFS_1"/>
    <property type="match status" value="1"/>
</dbReference>
<dbReference type="EMBL" id="LDAU01000053">
    <property type="protein sequence ID" value="KRX09190.1"/>
    <property type="molecule type" value="Genomic_DNA"/>
</dbReference>
<evidence type="ECO:0000256" key="3">
    <source>
        <dbReference type="ARBA" id="ARBA00022692"/>
    </source>
</evidence>
<evidence type="ECO:0000256" key="5">
    <source>
        <dbReference type="ARBA" id="ARBA00023136"/>
    </source>
</evidence>
<evidence type="ECO:0000313" key="8">
    <source>
        <dbReference type="Proteomes" id="UP000054937"/>
    </source>
</evidence>
<keyword evidence="5 6" id="KW-0472">Membrane</keyword>
<accession>A0A0V0R3X1</accession>
<name>A0A0V0R3X1_PSEPJ</name>
<evidence type="ECO:0000313" key="7">
    <source>
        <dbReference type="EMBL" id="KRX09190.1"/>
    </source>
</evidence>
<dbReference type="PANTHER" id="PTHR43385:SF1">
    <property type="entry name" value="RIBOFLAVIN TRANSPORTER RIBJ"/>
    <property type="match status" value="1"/>
</dbReference>
<dbReference type="InterPro" id="IPR052983">
    <property type="entry name" value="MFS_Riboflavin_Transporter"/>
</dbReference>